<accession>A0A1C7IHP6</accession>
<protein>
    <submittedName>
        <fullName evidence="1">Uncharacterized protein</fullName>
    </submittedName>
</protein>
<reference evidence="1" key="1">
    <citation type="submission" date="2017-04" db="EMBL/GenBank/DDBJ databases">
        <title>Complete Genome Sequences of Twelve Strains of a Stable Defined Moderately Diverse Mouse Microbiota 2 (sDMDMm2).</title>
        <authorList>
            <person name="Uchimura Y."/>
            <person name="Wyss M."/>
            <person name="Brugiroux S."/>
            <person name="Limenitakis J.P."/>
            <person name="Stecher B."/>
            <person name="McCoy K.D."/>
            <person name="Macpherson A.J."/>
        </authorList>
    </citation>
    <scope>NUCLEOTIDE SEQUENCE</scope>
    <source>
        <strain evidence="1">YL58</strain>
    </source>
</reference>
<evidence type="ECO:0000313" key="2">
    <source>
        <dbReference type="Proteomes" id="UP000092574"/>
    </source>
</evidence>
<evidence type="ECO:0000313" key="1">
    <source>
        <dbReference type="EMBL" id="ANU78413.1"/>
    </source>
</evidence>
<dbReference type="EMBL" id="CP015405">
    <property type="protein sequence ID" value="ANU78413.1"/>
    <property type="molecule type" value="Genomic_DNA"/>
</dbReference>
<dbReference type="STRING" id="1796616.A4V09_23305"/>
<dbReference type="RefSeq" id="WP_065544495.1">
    <property type="nucleotide sequence ID" value="NZ_CP015405.2"/>
</dbReference>
<dbReference type="AlphaFoldDB" id="A0A1C7IHP6"/>
<dbReference type="KEGG" id="byl:A4V09_23305"/>
<keyword evidence="2" id="KW-1185">Reference proteome</keyword>
<dbReference type="OrthoDB" id="1650893at2"/>
<organism evidence="1 2">
    <name type="scientific">Blautia pseudococcoides</name>
    <dbReference type="NCBI Taxonomy" id="1796616"/>
    <lineage>
        <taxon>Bacteria</taxon>
        <taxon>Bacillati</taxon>
        <taxon>Bacillota</taxon>
        <taxon>Clostridia</taxon>
        <taxon>Lachnospirales</taxon>
        <taxon>Lachnospiraceae</taxon>
        <taxon>Blautia</taxon>
    </lineage>
</organism>
<gene>
    <name evidence="1" type="ORF">A4V09_23305</name>
</gene>
<sequence length="98" mass="11376">MNYIGKLNKSSPDHQESGAYWDGNIYVQGFFYHEPDHWNRKETGKSGEEVPEVTYRVSIIRNGPYILMVRYKVHETMVSRETVNSRAAAKMRELPGIL</sequence>
<dbReference type="Proteomes" id="UP000092574">
    <property type="component" value="Chromosome"/>
</dbReference>
<proteinExistence type="predicted"/>
<name>A0A1C7IHP6_9FIRM</name>